<evidence type="ECO:0000313" key="3">
    <source>
        <dbReference type="Proteomes" id="UP001497516"/>
    </source>
</evidence>
<reference evidence="2 3" key="1">
    <citation type="submission" date="2024-04" db="EMBL/GenBank/DDBJ databases">
        <authorList>
            <person name="Fracassetti M."/>
        </authorList>
    </citation>
    <scope>NUCLEOTIDE SEQUENCE [LARGE SCALE GENOMIC DNA]</scope>
</reference>
<sequence>MSFRKPHKEEFAPKSNAQNEPCSAQGKLCFAMAKQDIEKLAELEEVKEESSNPAGVEFFLDGEVKKNSEAEDSEILEDARVEPLARTAPVCPALTKQSANRALMGRPTREESTYGDDADSFIQTPELLKLHPIELNEPPFEDYDSDISPLCMTNGVRGGCLTSSNIVPESNSENTVETFQKTPGSCSEGWIALNTLNFQDQNGARMPLKMQKQEAHFCELVGAVEKDSSKTGNVVKFVKSLGFFRAKKLGMKESELNFPNFASGSPAFGFCSPDSGKFKFPGGGKFVYSNWRRVWKNRRLGTDGIASWDPGKSISSGELARSGLEAKRPILEVSPESINSPETGKIWSAFLNVQNPIVCPDFAYFCVEGESWSTTKELEQIGDDSEGANFL</sequence>
<organism evidence="2 3">
    <name type="scientific">Linum trigynum</name>
    <dbReference type="NCBI Taxonomy" id="586398"/>
    <lineage>
        <taxon>Eukaryota</taxon>
        <taxon>Viridiplantae</taxon>
        <taxon>Streptophyta</taxon>
        <taxon>Embryophyta</taxon>
        <taxon>Tracheophyta</taxon>
        <taxon>Spermatophyta</taxon>
        <taxon>Magnoliopsida</taxon>
        <taxon>eudicotyledons</taxon>
        <taxon>Gunneridae</taxon>
        <taxon>Pentapetalae</taxon>
        <taxon>rosids</taxon>
        <taxon>fabids</taxon>
        <taxon>Malpighiales</taxon>
        <taxon>Linaceae</taxon>
        <taxon>Linum</taxon>
    </lineage>
</organism>
<keyword evidence="3" id="KW-1185">Reference proteome</keyword>
<feature type="region of interest" description="Disordered" evidence="1">
    <location>
        <begin position="1"/>
        <end position="22"/>
    </location>
</feature>
<protein>
    <submittedName>
        <fullName evidence="2">Uncharacterized protein</fullName>
    </submittedName>
</protein>
<dbReference type="Proteomes" id="UP001497516">
    <property type="component" value="Chromosome 9"/>
</dbReference>
<dbReference type="AlphaFoldDB" id="A0AAV2GN19"/>
<proteinExistence type="predicted"/>
<name>A0AAV2GN19_9ROSI</name>
<gene>
    <name evidence="2" type="ORF">LTRI10_LOCUS51453</name>
</gene>
<dbReference type="EMBL" id="OZ034822">
    <property type="protein sequence ID" value="CAL1412143.1"/>
    <property type="molecule type" value="Genomic_DNA"/>
</dbReference>
<evidence type="ECO:0000256" key="1">
    <source>
        <dbReference type="SAM" id="MobiDB-lite"/>
    </source>
</evidence>
<accession>A0AAV2GN19</accession>
<evidence type="ECO:0000313" key="2">
    <source>
        <dbReference type="EMBL" id="CAL1412143.1"/>
    </source>
</evidence>